<dbReference type="InterPro" id="IPR046766">
    <property type="entry name" value="Bact_hydrolase"/>
</dbReference>
<dbReference type="EMBL" id="VHJK01000001">
    <property type="protein sequence ID" value="TRD11613.1"/>
    <property type="molecule type" value="Genomic_DNA"/>
</dbReference>
<dbReference type="Pfam" id="PF20603">
    <property type="entry name" value="Bact_hydrolase"/>
    <property type="match status" value="1"/>
</dbReference>
<proteinExistence type="predicted"/>
<name>A0A547PBU1_9SPHN</name>
<dbReference type="RefSeq" id="WP_142787887.1">
    <property type="nucleotide sequence ID" value="NZ_VHJK01000001.1"/>
</dbReference>
<evidence type="ECO:0000313" key="1">
    <source>
        <dbReference type="EMBL" id="TRD11613.1"/>
    </source>
</evidence>
<dbReference type="Proteomes" id="UP000316343">
    <property type="component" value="Unassembled WGS sequence"/>
</dbReference>
<keyword evidence="2" id="KW-1185">Reference proteome</keyword>
<reference evidence="1 2" key="1">
    <citation type="submission" date="2019-06" db="EMBL/GenBank/DDBJ databases">
        <title>Erythrobacter insulae sp. nov., isolated from a tidal flat.</title>
        <authorList>
            <person name="Yoon J.-H."/>
        </authorList>
    </citation>
    <scope>NUCLEOTIDE SEQUENCE [LARGE SCALE GENOMIC DNA]</scope>
    <source>
        <strain evidence="1 2">JBTF-M21</strain>
    </source>
</reference>
<sequence length="177" mass="19700">MGTALQADLPLNATPEIDPLDNTTGCCPRFHPEGWDRQSLHFDDKKFVRATTRAQDHVPLDMDIVFGRVFEAIADSGAMDVPHFLVLSRDLSSEKGEHLFAVDGDVPGEEMVTLSGHFRTRVFDAPYEEAPVLLDAFSRELADKGEKVEESYIFYTTCPKCSDAYGHNYMVGVDKVA</sequence>
<evidence type="ECO:0000313" key="2">
    <source>
        <dbReference type="Proteomes" id="UP000316343"/>
    </source>
</evidence>
<protein>
    <submittedName>
        <fullName evidence="1">Uncharacterized protein</fullName>
    </submittedName>
</protein>
<accession>A0A547PBU1</accession>
<dbReference type="AlphaFoldDB" id="A0A547PBU1"/>
<comment type="caution">
    <text evidence="1">The sequence shown here is derived from an EMBL/GenBank/DDBJ whole genome shotgun (WGS) entry which is preliminary data.</text>
</comment>
<organism evidence="1 2">
    <name type="scientific">Erythrobacter insulae</name>
    <dbReference type="NCBI Taxonomy" id="2584124"/>
    <lineage>
        <taxon>Bacteria</taxon>
        <taxon>Pseudomonadati</taxon>
        <taxon>Pseudomonadota</taxon>
        <taxon>Alphaproteobacteria</taxon>
        <taxon>Sphingomonadales</taxon>
        <taxon>Erythrobacteraceae</taxon>
        <taxon>Erythrobacter/Porphyrobacter group</taxon>
        <taxon>Erythrobacter</taxon>
    </lineage>
</organism>
<dbReference type="OrthoDB" id="1092674at2"/>
<gene>
    <name evidence="1" type="ORF">FGU71_06880</name>
</gene>